<comment type="caution">
    <text evidence="5">The sequence shown here is derived from an EMBL/GenBank/DDBJ whole genome shotgun (WGS) entry which is preliminary data.</text>
</comment>
<keyword evidence="1" id="KW-0805">Transcription regulation</keyword>
<dbReference type="InterPro" id="IPR001845">
    <property type="entry name" value="HTH_ArsR_DNA-bd_dom"/>
</dbReference>
<proteinExistence type="predicted"/>
<dbReference type="NCBIfam" id="NF033788">
    <property type="entry name" value="HTH_metalloreg"/>
    <property type="match status" value="1"/>
</dbReference>
<dbReference type="InterPro" id="IPR036390">
    <property type="entry name" value="WH_DNA-bd_sf"/>
</dbReference>
<evidence type="ECO:0000259" key="4">
    <source>
        <dbReference type="PROSITE" id="PS50987"/>
    </source>
</evidence>
<sequence>MGVVGPGSIPSPELLEEFSQFFRLLSEPARLQLLCHLRQGPCDVASLIEATGFSQSHISRQLSQLQRAGLVSCERDGVRLIYRADAELVEELCDLVQKRMKQRLQQQLDQLQIA</sequence>
<evidence type="ECO:0000313" key="5">
    <source>
        <dbReference type="EMBL" id="MEA5389917.1"/>
    </source>
</evidence>
<keyword evidence="2" id="KW-0238">DNA-binding</keyword>
<keyword evidence="6" id="KW-1185">Reference proteome</keyword>
<dbReference type="EMBL" id="JAYGHX010000001">
    <property type="protein sequence ID" value="MEA5389917.1"/>
    <property type="molecule type" value="Genomic_DNA"/>
</dbReference>
<gene>
    <name evidence="5" type="ORF">VB738_01460</name>
</gene>
<feature type="domain" description="HTH arsR-type" evidence="4">
    <location>
        <begin position="10"/>
        <end position="104"/>
    </location>
</feature>
<dbReference type="PROSITE" id="PS50987">
    <property type="entry name" value="HTH_ARSR_2"/>
    <property type="match status" value="1"/>
</dbReference>
<dbReference type="Pfam" id="PF01022">
    <property type="entry name" value="HTH_5"/>
    <property type="match status" value="1"/>
</dbReference>
<keyword evidence="3" id="KW-0804">Transcription</keyword>
<dbReference type="SUPFAM" id="SSF46785">
    <property type="entry name" value="Winged helix' DNA-binding domain"/>
    <property type="match status" value="1"/>
</dbReference>
<dbReference type="PANTHER" id="PTHR43132">
    <property type="entry name" value="ARSENICAL RESISTANCE OPERON REPRESSOR ARSR-RELATED"/>
    <property type="match status" value="1"/>
</dbReference>
<evidence type="ECO:0000256" key="1">
    <source>
        <dbReference type="ARBA" id="ARBA00023015"/>
    </source>
</evidence>
<dbReference type="Gene3D" id="1.10.10.10">
    <property type="entry name" value="Winged helix-like DNA-binding domain superfamily/Winged helix DNA-binding domain"/>
    <property type="match status" value="1"/>
</dbReference>
<evidence type="ECO:0000256" key="3">
    <source>
        <dbReference type="ARBA" id="ARBA00023163"/>
    </source>
</evidence>
<evidence type="ECO:0000313" key="6">
    <source>
        <dbReference type="Proteomes" id="UP001304461"/>
    </source>
</evidence>
<dbReference type="InterPro" id="IPR011991">
    <property type="entry name" value="ArsR-like_HTH"/>
</dbReference>
<organism evidence="5 6">
    <name type="scientific">Cyanobium gracile UHCC 0139</name>
    <dbReference type="NCBI Taxonomy" id="3110308"/>
    <lineage>
        <taxon>Bacteria</taxon>
        <taxon>Bacillati</taxon>
        <taxon>Cyanobacteriota</taxon>
        <taxon>Cyanophyceae</taxon>
        <taxon>Synechococcales</taxon>
        <taxon>Prochlorococcaceae</taxon>
        <taxon>Cyanobium</taxon>
    </lineage>
</organism>
<dbReference type="Proteomes" id="UP001304461">
    <property type="component" value="Unassembled WGS sequence"/>
</dbReference>
<dbReference type="InterPro" id="IPR051011">
    <property type="entry name" value="Metal_resp_trans_reg"/>
</dbReference>
<dbReference type="PRINTS" id="PR00778">
    <property type="entry name" value="HTHARSR"/>
</dbReference>
<evidence type="ECO:0000256" key="2">
    <source>
        <dbReference type="ARBA" id="ARBA00023125"/>
    </source>
</evidence>
<accession>A0ABU5RQ85</accession>
<protein>
    <submittedName>
        <fullName evidence="5">Metalloregulator ArsR/SmtB family transcription factor</fullName>
    </submittedName>
</protein>
<dbReference type="PANTHER" id="PTHR43132:SF6">
    <property type="entry name" value="HTH-TYPE TRANSCRIPTIONAL REPRESSOR CZRA"/>
    <property type="match status" value="1"/>
</dbReference>
<dbReference type="CDD" id="cd00090">
    <property type="entry name" value="HTH_ARSR"/>
    <property type="match status" value="1"/>
</dbReference>
<dbReference type="RefSeq" id="WP_323304043.1">
    <property type="nucleotide sequence ID" value="NZ_JAYGHX010000001.1"/>
</dbReference>
<dbReference type="InterPro" id="IPR036388">
    <property type="entry name" value="WH-like_DNA-bd_sf"/>
</dbReference>
<name>A0ABU5RQ85_9CYAN</name>
<dbReference type="SMART" id="SM00418">
    <property type="entry name" value="HTH_ARSR"/>
    <property type="match status" value="1"/>
</dbReference>
<reference evidence="5 6" key="1">
    <citation type="submission" date="2023-12" db="EMBL/GenBank/DDBJ databases">
        <title>Baltic Sea Cyanobacteria.</title>
        <authorList>
            <person name="Delbaje E."/>
            <person name="Fewer D.P."/>
            <person name="Shishido T.K."/>
        </authorList>
    </citation>
    <scope>NUCLEOTIDE SEQUENCE [LARGE SCALE GENOMIC DNA]</scope>
    <source>
        <strain evidence="5 6">UHCC 0139</strain>
    </source>
</reference>